<proteinExistence type="predicted"/>
<evidence type="ECO:0000313" key="7">
    <source>
        <dbReference type="Proteomes" id="UP000093080"/>
    </source>
</evidence>
<protein>
    <recommendedName>
        <fullName evidence="5">DUF1232 domain-containing protein</fullName>
    </recommendedName>
</protein>
<keyword evidence="3" id="KW-1133">Transmembrane helix</keyword>
<comment type="caution">
    <text evidence="6">The sequence shown here is derived from an EMBL/GenBank/DDBJ whole genome shotgun (WGS) entry which is preliminary data.</text>
</comment>
<keyword evidence="7" id="KW-1185">Reference proteome</keyword>
<feature type="domain" description="DUF1232" evidence="5">
    <location>
        <begin position="31"/>
        <end position="66"/>
    </location>
</feature>
<evidence type="ECO:0000259" key="5">
    <source>
        <dbReference type="Pfam" id="PF06803"/>
    </source>
</evidence>
<evidence type="ECO:0000256" key="1">
    <source>
        <dbReference type="ARBA" id="ARBA00004127"/>
    </source>
</evidence>
<dbReference type="Proteomes" id="UP000093080">
    <property type="component" value="Unassembled WGS sequence"/>
</dbReference>
<dbReference type="InterPro" id="IPR010652">
    <property type="entry name" value="DUF1232"/>
</dbReference>
<dbReference type="EMBL" id="MAGO01000010">
    <property type="protein sequence ID" value="OCC14609.1"/>
    <property type="molecule type" value="Genomic_DNA"/>
</dbReference>
<comment type="subcellular location">
    <subcellularLocation>
        <location evidence="1">Endomembrane system</location>
        <topology evidence="1">Multi-pass membrane protein</topology>
    </subcellularLocation>
</comment>
<dbReference type="OrthoDB" id="9804184at2"/>
<sequence>MDIKGFLKLIPKFLALLVNLLKDSRVSSTDKAILATVVAYALNPMDLVPDWIPFFGLVDDLYLIALALFRLLARVDEEVLREYWQGPEDVIVLIKKALDAASHFLPPKLRRALIANVEKEE</sequence>
<gene>
    <name evidence="6" type="ORF">DBT_1924</name>
</gene>
<dbReference type="GO" id="GO:0012505">
    <property type="term" value="C:endomembrane system"/>
    <property type="evidence" value="ECO:0007669"/>
    <property type="project" value="UniProtKB-SubCell"/>
</dbReference>
<evidence type="ECO:0000313" key="6">
    <source>
        <dbReference type="EMBL" id="OCC14609.1"/>
    </source>
</evidence>
<dbReference type="RefSeq" id="WP_067619500.1">
    <property type="nucleotide sequence ID" value="NZ_MAGO01000010.1"/>
</dbReference>
<evidence type="ECO:0000256" key="2">
    <source>
        <dbReference type="ARBA" id="ARBA00022692"/>
    </source>
</evidence>
<dbReference type="AlphaFoldDB" id="A0A1B9F3U2"/>
<organism evidence="6 7">
    <name type="scientific">Dissulfuribacter thermophilus</name>
    <dbReference type="NCBI Taxonomy" id="1156395"/>
    <lineage>
        <taxon>Bacteria</taxon>
        <taxon>Pseudomonadati</taxon>
        <taxon>Thermodesulfobacteriota</taxon>
        <taxon>Dissulfuribacteria</taxon>
        <taxon>Dissulfuribacterales</taxon>
        <taxon>Dissulfuribacteraceae</taxon>
        <taxon>Dissulfuribacter</taxon>
    </lineage>
</organism>
<evidence type="ECO:0000256" key="4">
    <source>
        <dbReference type="ARBA" id="ARBA00023136"/>
    </source>
</evidence>
<keyword evidence="4" id="KW-0472">Membrane</keyword>
<keyword evidence="2" id="KW-0812">Transmembrane</keyword>
<name>A0A1B9F3U2_9BACT</name>
<dbReference type="Pfam" id="PF06803">
    <property type="entry name" value="DUF1232"/>
    <property type="match status" value="1"/>
</dbReference>
<dbReference type="STRING" id="1156395.DBT_1924"/>
<accession>A0A1B9F3U2</accession>
<evidence type="ECO:0000256" key="3">
    <source>
        <dbReference type="ARBA" id="ARBA00022989"/>
    </source>
</evidence>
<reference evidence="6 7" key="1">
    <citation type="submission" date="2016-06" db="EMBL/GenBank/DDBJ databases">
        <title>Respiratory ammonification of nitrate coupled to the oxidation of elemental sulfur in deep-sea autotrophic thermophilic bacteria.</title>
        <authorList>
            <person name="Slobodkina G.B."/>
            <person name="Mardanov A.V."/>
            <person name="Ravin N.V."/>
            <person name="Frolova A.A."/>
            <person name="Viryasiv M.B."/>
            <person name="Chernyh N.A."/>
            <person name="Bonch-Osmolovskaya E.A."/>
            <person name="Slobodkin A.I."/>
        </authorList>
    </citation>
    <scope>NUCLEOTIDE SEQUENCE [LARGE SCALE GENOMIC DNA]</scope>
    <source>
        <strain evidence="6 7">S69</strain>
    </source>
</reference>